<reference evidence="2 3" key="1">
    <citation type="submission" date="2019-01" db="EMBL/GenBank/DDBJ databases">
        <authorList>
            <person name="Alioto T."/>
            <person name="Alioto T."/>
        </authorList>
    </citation>
    <scope>NUCLEOTIDE SEQUENCE [LARGE SCALE GENOMIC DNA]</scope>
</reference>
<evidence type="ECO:0000313" key="3">
    <source>
        <dbReference type="Proteomes" id="UP000386466"/>
    </source>
</evidence>
<gene>
    <name evidence="2" type="ORF">LYPA_23C021169</name>
</gene>
<dbReference type="AlphaFoldDB" id="A0A485P1T8"/>
<protein>
    <submittedName>
        <fullName evidence="2">Nucleolar protein of 40 kDa-like</fullName>
    </submittedName>
</protein>
<proteinExistence type="predicted"/>
<keyword evidence="3" id="KW-1185">Reference proteome</keyword>
<dbReference type="GO" id="GO:0003723">
    <property type="term" value="F:RNA binding"/>
    <property type="evidence" value="ECO:0007669"/>
    <property type="project" value="TreeGrafter"/>
</dbReference>
<dbReference type="EMBL" id="CAAGRJ010028394">
    <property type="protein sequence ID" value="VFV40095.1"/>
    <property type="molecule type" value="Genomic_DNA"/>
</dbReference>
<dbReference type="PANTHER" id="PTHR15838:SF1">
    <property type="entry name" value="ZINC FINGER CCHC DOMAIN-CONTAINING PROTEIN 17"/>
    <property type="match status" value="1"/>
</dbReference>
<dbReference type="Proteomes" id="UP000386466">
    <property type="component" value="Unassembled WGS sequence"/>
</dbReference>
<evidence type="ECO:0000256" key="1">
    <source>
        <dbReference type="SAM" id="MobiDB-lite"/>
    </source>
</evidence>
<name>A0A485P1T8_LYNPA</name>
<organism evidence="2 3">
    <name type="scientific">Lynx pardinus</name>
    <name type="common">Iberian lynx</name>
    <name type="synonym">Felis pardina</name>
    <dbReference type="NCBI Taxonomy" id="191816"/>
    <lineage>
        <taxon>Eukaryota</taxon>
        <taxon>Metazoa</taxon>
        <taxon>Chordata</taxon>
        <taxon>Craniata</taxon>
        <taxon>Vertebrata</taxon>
        <taxon>Euteleostomi</taxon>
        <taxon>Mammalia</taxon>
        <taxon>Eutheria</taxon>
        <taxon>Laurasiatheria</taxon>
        <taxon>Carnivora</taxon>
        <taxon>Feliformia</taxon>
        <taxon>Felidae</taxon>
        <taxon>Felinae</taxon>
        <taxon>Lynx</taxon>
    </lineage>
</organism>
<dbReference type="PANTHER" id="PTHR15838">
    <property type="entry name" value="NUCLEOLAR PROTEIN OF 40 KDA"/>
    <property type="match status" value="1"/>
</dbReference>
<sequence length="120" mass="13982">MKAVNQGTEKDLNPSNAITEQEERQRWPFHDSMGQIIFKGVLNTTCKKCGYKDHFAKDWFVQQGRTKHSLIPDEEEEKEEAKSAEFEKCDPMRNSSRKIKKLLSFLHSVRPVLSLQSNRD</sequence>
<dbReference type="GO" id="GO:0043489">
    <property type="term" value="P:RNA stabilization"/>
    <property type="evidence" value="ECO:0007669"/>
    <property type="project" value="TreeGrafter"/>
</dbReference>
<evidence type="ECO:0000313" key="2">
    <source>
        <dbReference type="EMBL" id="VFV40095.1"/>
    </source>
</evidence>
<feature type="region of interest" description="Disordered" evidence="1">
    <location>
        <begin position="1"/>
        <end position="27"/>
    </location>
</feature>
<accession>A0A485P1T8</accession>